<dbReference type="Ensembl" id="ENSHCOT00000000529.1">
    <property type="protein sequence ID" value="ENSHCOP00000022648.1"/>
    <property type="gene ID" value="ENSHCOG00000010527.1"/>
</dbReference>
<evidence type="ECO:0000313" key="1">
    <source>
        <dbReference type="Ensembl" id="ENSHCOP00000022648.1"/>
    </source>
</evidence>
<keyword evidence="2" id="KW-1185">Reference proteome</keyword>
<accession>A0A3Q2Z990</accession>
<proteinExistence type="predicted"/>
<reference evidence="1" key="2">
    <citation type="submission" date="2025-09" db="UniProtKB">
        <authorList>
            <consortium name="Ensembl"/>
        </authorList>
    </citation>
    <scope>IDENTIFICATION</scope>
</reference>
<dbReference type="Proteomes" id="UP000264820">
    <property type="component" value="Unplaced"/>
</dbReference>
<reference evidence="1" key="1">
    <citation type="submission" date="2025-08" db="UniProtKB">
        <authorList>
            <consortium name="Ensembl"/>
        </authorList>
    </citation>
    <scope>IDENTIFICATION</scope>
</reference>
<organism evidence="1 2">
    <name type="scientific">Hippocampus comes</name>
    <name type="common">Tiger tail seahorse</name>
    <dbReference type="NCBI Taxonomy" id="109280"/>
    <lineage>
        <taxon>Eukaryota</taxon>
        <taxon>Metazoa</taxon>
        <taxon>Chordata</taxon>
        <taxon>Craniata</taxon>
        <taxon>Vertebrata</taxon>
        <taxon>Euteleostomi</taxon>
        <taxon>Actinopterygii</taxon>
        <taxon>Neopterygii</taxon>
        <taxon>Teleostei</taxon>
        <taxon>Neoteleostei</taxon>
        <taxon>Acanthomorphata</taxon>
        <taxon>Syngnathiaria</taxon>
        <taxon>Syngnathiformes</taxon>
        <taxon>Syngnathoidei</taxon>
        <taxon>Syngnathidae</taxon>
        <taxon>Hippocampus</taxon>
    </lineage>
</organism>
<sequence length="175" mass="19947">MDKEDWRLSRSPDSRHRGRGCNARYCASTPHRHCRESAAHYVVFFKMQWAHRLKLLVWVETRLTMSSEVAKHLEGVSVAALIGVDPVLTWRDTGRLHHNDTFPPSFDIPSLPRPFRQWWHGRESLRDGPLAILKVFIEPMFSTHGGSWRSCGSSVSSGSSRTLGSHHSLVQCGYL</sequence>
<name>A0A3Q2Z990_HIPCM</name>
<dbReference type="AlphaFoldDB" id="A0A3Q2Z990"/>
<protein>
    <submittedName>
        <fullName evidence="1">Uncharacterized protein</fullName>
    </submittedName>
</protein>
<evidence type="ECO:0000313" key="2">
    <source>
        <dbReference type="Proteomes" id="UP000264820"/>
    </source>
</evidence>